<accession>A0A6J4LXU2</accession>
<sequence>MVVAGAVDPAPLRAAGWSLRGALSRDPYDAPHGAGLYADADDVLADPQVDAVALDGGDAGLAGLLPELRAGGLLVLLPTAAPLDPDLVRAARAVAEPAEAAVGLLGRWEPWALTVAAALPLVGSLPVQVTVRGWPRGRSAAAELVDLVAAWCGEVVGAVAAPAPLPAEVLPGGASVAWALLTASGATVLVSHDGGPPEVRLSFPTARLEAGPAGARWTGGADLPLLPLPPGVPPAHGSPPGLVATAAALAAAVGGGDIPTDRWPWPADLGDLLVVARVLEALRTSARTEQLVAVA</sequence>
<gene>
    <name evidence="1" type="ORF">AVDCRST_MAG16-1959</name>
</gene>
<organism evidence="1">
    <name type="scientific">uncultured Frankineae bacterium</name>
    <dbReference type="NCBI Taxonomy" id="437475"/>
    <lineage>
        <taxon>Bacteria</taxon>
        <taxon>Bacillati</taxon>
        <taxon>Actinomycetota</taxon>
        <taxon>Actinomycetes</taxon>
        <taxon>Frankiales</taxon>
        <taxon>environmental samples</taxon>
    </lineage>
</organism>
<proteinExistence type="predicted"/>
<evidence type="ECO:0008006" key="2">
    <source>
        <dbReference type="Google" id="ProtNLM"/>
    </source>
</evidence>
<evidence type="ECO:0000313" key="1">
    <source>
        <dbReference type="EMBL" id="CAA9342784.1"/>
    </source>
</evidence>
<protein>
    <recommendedName>
        <fullName evidence="2">Gfo/Idh/MocA-like oxidoreductase N-terminal domain-containing protein</fullName>
    </recommendedName>
</protein>
<name>A0A6J4LXU2_9ACTN</name>
<dbReference type="AlphaFoldDB" id="A0A6J4LXU2"/>
<reference evidence="1" key="1">
    <citation type="submission" date="2020-02" db="EMBL/GenBank/DDBJ databases">
        <authorList>
            <person name="Meier V. D."/>
        </authorList>
    </citation>
    <scope>NUCLEOTIDE SEQUENCE</scope>
    <source>
        <strain evidence="1">AVDCRST_MAG16</strain>
    </source>
</reference>
<dbReference type="EMBL" id="CADCUE010000170">
    <property type="protein sequence ID" value="CAA9342784.1"/>
    <property type="molecule type" value="Genomic_DNA"/>
</dbReference>